<proteinExistence type="predicted"/>
<organism evidence="1 2">
    <name type="scientific">Amazona collaria</name>
    <name type="common">yellow-billed parrot</name>
    <dbReference type="NCBI Taxonomy" id="241587"/>
    <lineage>
        <taxon>Eukaryota</taxon>
        <taxon>Metazoa</taxon>
        <taxon>Chordata</taxon>
        <taxon>Craniata</taxon>
        <taxon>Vertebrata</taxon>
        <taxon>Euteleostomi</taxon>
        <taxon>Archelosauria</taxon>
        <taxon>Archosauria</taxon>
        <taxon>Dinosauria</taxon>
        <taxon>Saurischia</taxon>
        <taxon>Theropoda</taxon>
        <taxon>Coelurosauria</taxon>
        <taxon>Aves</taxon>
        <taxon>Neognathae</taxon>
        <taxon>Neoaves</taxon>
        <taxon>Telluraves</taxon>
        <taxon>Australaves</taxon>
        <taxon>Psittaciformes</taxon>
        <taxon>Psittacidae</taxon>
        <taxon>Amazona</taxon>
    </lineage>
</organism>
<dbReference type="AlphaFoldDB" id="A0A8B9J096"/>
<name>A0A8B9J096_9PSIT</name>
<accession>A0A8B9J096</accession>
<reference evidence="1" key="1">
    <citation type="submission" date="2025-08" db="UniProtKB">
        <authorList>
            <consortium name="Ensembl"/>
        </authorList>
    </citation>
    <scope>IDENTIFICATION</scope>
</reference>
<reference evidence="1" key="2">
    <citation type="submission" date="2025-09" db="UniProtKB">
        <authorList>
            <consortium name="Ensembl"/>
        </authorList>
    </citation>
    <scope>IDENTIFICATION</scope>
</reference>
<evidence type="ECO:0000313" key="1">
    <source>
        <dbReference type="Ensembl" id="ENSACOP00000019182.1"/>
    </source>
</evidence>
<evidence type="ECO:0000313" key="2">
    <source>
        <dbReference type="Proteomes" id="UP000694522"/>
    </source>
</evidence>
<dbReference type="Ensembl" id="ENSACOT00000019865.1">
    <property type="protein sequence ID" value="ENSACOP00000019182.1"/>
    <property type="gene ID" value="ENSACOG00000013208.1"/>
</dbReference>
<protein>
    <submittedName>
        <fullName evidence="1">Uncharacterized protein</fullName>
    </submittedName>
</protein>
<keyword evidence="2" id="KW-1185">Reference proteome</keyword>
<dbReference type="Proteomes" id="UP000694522">
    <property type="component" value="Unplaced"/>
</dbReference>
<sequence length="54" mass="6424">MNERFSYRHLCDILDSLDYKTFEVLKQAWWHAPVVPSTREAEPDGLLEFLRQGD</sequence>